<dbReference type="OrthoDB" id="8655982at2759"/>
<feature type="region of interest" description="Disordered" evidence="8">
    <location>
        <begin position="231"/>
        <end position="281"/>
    </location>
</feature>
<feature type="transmembrane region" description="Helical" evidence="9">
    <location>
        <begin position="128"/>
        <end position="151"/>
    </location>
</feature>
<name>A0A7R9BPF9_9CRUS</name>
<feature type="compositionally biased region" description="Basic and acidic residues" evidence="8">
    <location>
        <begin position="243"/>
        <end position="281"/>
    </location>
</feature>
<evidence type="ECO:0000313" key="11">
    <source>
        <dbReference type="Proteomes" id="UP000678499"/>
    </source>
</evidence>
<evidence type="ECO:0000256" key="4">
    <source>
        <dbReference type="ARBA" id="ARBA00022692"/>
    </source>
</evidence>
<feature type="transmembrane region" description="Helical" evidence="9">
    <location>
        <begin position="198"/>
        <end position="220"/>
    </location>
</feature>
<keyword evidence="5" id="KW-0965">Cell junction</keyword>
<evidence type="ECO:0000256" key="3">
    <source>
        <dbReference type="ARBA" id="ARBA00008691"/>
    </source>
</evidence>
<dbReference type="AlphaFoldDB" id="A0A7R9BPF9"/>
<protein>
    <submittedName>
        <fullName evidence="10">Uncharacterized protein</fullName>
    </submittedName>
</protein>
<organism evidence="10">
    <name type="scientific">Notodromas monacha</name>
    <dbReference type="NCBI Taxonomy" id="399045"/>
    <lineage>
        <taxon>Eukaryota</taxon>
        <taxon>Metazoa</taxon>
        <taxon>Ecdysozoa</taxon>
        <taxon>Arthropoda</taxon>
        <taxon>Crustacea</taxon>
        <taxon>Oligostraca</taxon>
        <taxon>Ostracoda</taxon>
        <taxon>Podocopa</taxon>
        <taxon>Podocopida</taxon>
        <taxon>Cypridocopina</taxon>
        <taxon>Cypridoidea</taxon>
        <taxon>Cyprididae</taxon>
        <taxon>Notodromas</taxon>
    </lineage>
</organism>
<evidence type="ECO:0000256" key="9">
    <source>
        <dbReference type="SAM" id="Phobius"/>
    </source>
</evidence>
<evidence type="ECO:0000256" key="1">
    <source>
        <dbReference type="ARBA" id="ARBA00004141"/>
    </source>
</evidence>
<evidence type="ECO:0000256" key="2">
    <source>
        <dbReference type="ARBA" id="ARBA00004282"/>
    </source>
</evidence>
<keyword evidence="4 9" id="KW-0812">Transmembrane</keyword>
<feature type="region of interest" description="Disordered" evidence="8">
    <location>
        <begin position="17"/>
        <end position="36"/>
    </location>
</feature>
<keyword evidence="11" id="KW-1185">Reference proteome</keyword>
<dbReference type="EMBL" id="CAJPEX010001464">
    <property type="protein sequence ID" value="CAG0919229.1"/>
    <property type="molecule type" value="Genomic_DNA"/>
</dbReference>
<dbReference type="PANTHER" id="PTHR14399">
    <property type="entry name" value="P53-INDUCED PROTEIN RELATED"/>
    <property type="match status" value="1"/>
</dbReference>
<comment type="similarity">
    <text evidence="3">Belongs to the TMEM47 family.</text>
</comment>
<evidence type="ECO:0000256" key="8">
    <source>
        <dbReference type="SAM" id="MobiDB-lite"/>
    </source>
</evidence>
<accession>A0A7R9BPF9</accession>
<dbReference type="GO" id="GO:0016020">
    <property type="term" value="C:membrane"/>
    <property type="evidence" value="ECO:0007669"/>
    <property type="project" value="UniProtKB-SubCell"/>
</dbReference>
<dbReference type="Proteomes" id="UP000678499">
    <property type="component" value="Unassembled WGS sequence"/>
</dbReference>
<evidence type="ECO:0000256" key="7">
    <source>
        <dbReference type="ARBA" id="ARBA00023136"/>
    </source>
</evidence>
<dbReference type="EMBL" id="OA883501">
    <property type="protein sequence ID" value="CAD7279077.1"/>
    <property type="molecule type" value="Genomic_DNA"/>
</dbReference>
<comment type="subcellular location">
    <subcellularLocation>
        <location evidence="2">Cell junction</location>
    </subcellularLocation>
    <subcellularLocation>
        <location evidence="1">Membrane</location>
        <topology evidence="1">Multi-pass membrane protein</topology>
    </subcellularLocation>
</comment>
<keyword evidence="7 9" id="KW-0472">Membrane</keyword>
<sequence>MASANEKNFPIDLEWSSKSPMASEKPSNGVTSASTGYQTKSETHLKDAENVVFLVKPFKVIALLCASIALVLTIAASGTNQWVTTEGTIYSIGLFQTCTRQFTWEESGEEDTDEYECKVIIGSQGITGLVLCTITILTLFLTVIFTGMGIYVDEGTKKQKWYLVAKVCIIVSMVSCTVALVAFPVLSSTTMADSWNFGWSYGALCGADMFIIGAAIMLFIKRESAEREISRKPAIAKQSRSRATNEDKIKNNEEPLVGDKLDIKMTNLEKREHSSSSYDEK</sequence>
<dbReference type="InterPro" id="IPR015664">
    <property type="entry name" value="P53_induced"/>
</dbReference>
<dbReference type="PANTHER" id="PTHR14399:SF5">
    <property type="entry name" value="CELL JUNCTION PROTEIN VAB-9"/>
    <property type="match status" value="1"/>
</dbReference>
<evidence type="ECO:0000313" key="10">
    <source>
        <dbReference type="EMBL" id="CAD7279077.1"/>
    </source>
</evidence>
<evidence type="ECO:0000256" key="5">
    <source>
        <dbReference type="ARBA" id="ARBA00022949"/>
    </source>
</evidence>
<dbReference type="GO" id="GO:0005911">
    <property type="term" value="C:cell-cell junction"/>
    <property type="evidence" value="ECO:0007669"/>
    <property type="project" value="TreeGrafter"/>
</dbReference>
<gene>
    <name evidence="10" type="ORF">NMOB1V02_LOCUS6760</name>
</gene>
<feature type="transmembrane region" description="Helical" evidence="9">
    <location>
        <begin position="60"/>
        <end position="78"/>
    </location>
</feature>
<reference evidence="10" key="1">
    <citation type="submission" date="2020-11" db="EMBL/GenBank/DDBJ databases">
        <authorList>
            <person name="Tran Van P."/>
        </authorList>
    </citation>
    <scope>NUCLEOTIDE SEQUENCE</scope>
</reference>
<dbReference type="Gene3D" id="1.20.140.150">
    <property type="match status" value="1"/>
</dbReference>
<evidence type="ECO:0000256" key="6">
    <source>
        <dbReference type="ARBA" id="ARBA00022989"/>
    </source>
</evidence>
<keyword evidence="6 9" id="KW-1133">Transmembrane helix</keyword>
<proteinExistence type="inferred from homology"/>
<feature type="transmembrane region" description="Helical" evidence="9">
    <location>
        <begin position="163"/>
        <end position="186"/>
    </location>
</feature>
<dbReference type="GO" id="GO:0098609">
    <property type="term" value="P:cell-cell adhesion"/>
    <property type="evidence" value="ECO:0007669"/>
    <property type="project" value="TreeGrafter"/>
</dbReference>